<dbReference type="GO" id="GO:0009252">
    <property type="term" value="P:peptidoglycan biosynthetic process"/>
    <property type="evidence" value="ECO:0007669"/>
    <property type="project" value="UniProtKB-UniRule"/>
</dbReference>
<dbReference type="EC" id="2.4.99.28" evidence="11"/>
<keyword evidence="5 11" id="KW-0812">Transmembrane</keyword>
<feature type="domain" description="Glycosyl transferase family 51" evidence="13">
    <location>
        <begin position="84"/>
        <end position="246"/>
    </location>
</feature>
<dbReference type="Gene3D" id="1.10.3810.10">
    <property type="entry name" value="Biosynthetic peptidoglycan transglycosylase-like"/>
    <property type="match status" value="1"/>
</dbReference>
<dbReference type="PANTHER" id="PTHR30400">
    <property type="entry name" value="MONOFUNCTIONAL BIOSYNTHETIC PEPTIDOGLYCAN TRANSGLYCOSYLASE"/>
    <property type="match status" value="1"/>
</dbReference>
<evidence type="ECO:0000256" key="9">
    <source>
        <dbReference type="ARBA" id="ARBA00023136"/>
    </source>
</evidence>
<comment type="subcellular location">
    <subcellularLocation>
        <location evidence="11">Cell inner membrane</location>
        <topology evidence="11">Single-pass membrane protein</topology>
    </subcellularLocation>
</comment>
<dbReference type="GO" id="GO:0005886">
    <property type="term" value="C:plasma membrane"/>
    <property type="evidence" value="ECO:0007669"/>
    <property type="project" value="UniProtKB-SubCell"/>
</dbReference>
<comment type="pathway">
    <text evidence="11">Cell wall biogenesis; peptidoglycan biosynthesis.</text>
</comment>
<evidence type="ECO:0000256" key="11">
    <source>
        <dbReference type="HAMAP-Rule" id="MF_00766"/>
    </source>
</evidence>
<dbReference type="Pfam" id="PF00912">
    <property type="entry name" value="Transgly"/>
    <property type="match status" value="1"/>
</dbReference>
<dbReference type="PANTHER" id="PTHR30400:SF0">
    <property type="entry name" value="BIOSYNTHETIC PEPTIDOGLYCAN TRANSGLYCOSYLASE"/>
    <property type="match status" value="1"/>
</dbReference>
<dbReference type="UniPathway" id="UPA00219"/>
<comment type="caution">
    <text evidence="14">The sequence shown here is derived from an EMBL/GenBank/DDBJ whole genome shotgun (WGS) entry which is preliminary data.</text>
</comment>
<sequence length="257" mass="28075">MHGLSLARRGRTGQGFSLRAGPDDPRGRDLHGARLGDGMIGRVLRWLVGAVLGLAGLFVGLSLLYLVVTPPSTLMLGRWATLAPVDRRVVPLSAISEHLPRAVISSEDARFCRHRGVDWDALQEVLDDEEGPSRGASTISMQTAKNLFLWPGRSYIRKGLEIPVALWIDLVWSKRRMMEIYLNVAEWGEGIFGAEAAAQAYFRKSARDLSRREAALLAAALPNPKQRNPARPSAGHRRIADRVMARAAASGPVTGCL</sequence>
<dbReference type="InterPro" id="IPR001264">
    <property type="entry name" value="Glyco_trans_51"/>
</dbReference>
<evidence type="ECO:0000256" key="4">
    <source>
        <dbReference type="ARBA" id="ARBA00022679"/>
    </source>
</evidence>
<dbReference type="GO" id="GO:0016763">
    <property type="term" value="F:pentosyltransferase activity"/>
    <property type="evidence" value="ECO:0007669"/>
    <property type="project" value="InterPro"/>
</dbReference>
<dbReference type="InterPro" id="IPR023346">
    <property type="entry name" value="Lysozyme-like_dom_sf"/>
</dbReference>
<feature type="transmembrane region" description="Helical" evidence="11">
    <location>
        <begin position="43"/>
        <end position="68"/>
    </location>
</feature>
<comment type="similarity">
    <text evidence="11">Belongs to the glycosyltransferase 51 family.</text>
</comment>
<evidence type="ECO:0000256" key="12">
    <source>
        <dbReference type="SAM" id="MobiDB-lite"/>
    </source>
</evidence>
<dbReference type="HAMAP" id="MF_00766">
    <property type="entry name" value="PGT_MtgA"/>
    <property type="match status" value="1"/>
</dbReference>
<keyword evidence="3 11" id="KW-0328">Glycosyltransferase</keyword>
<dbReference type="GO" id="GO:0009274">
    <property type="term" value="C:peptidoglycan-based cell wall"/>
    <property type="evidence" value="ECO:0007669"/>
    <property type="project" value="InterPro"/>
</dbReference>
<protein>
    <recommendedName>
        <fullName evidence="11">Biosynthetic peptidoglycan transglycosylase</fullName>
        <ecNumber evidence="11">2.4.99.28</ecNumber>
    </recommendedName>
    <alternativeName>
        <fullName evidence="11">Glycan polymerase</fullName>
    </alternativeName>
    <alternativeName>
        <fullName evidence="11">Peptidoglycan glycosyltransferase MtgA</fullName>
        <shortName evidence="11">PGT</shortName>
    </alternativeName>
</protein>
<keyword evidence="4 11" id="KW-0808">Transferase</keyword>
<dbReference type="InterPro" id="IPR036950">
    <property type="entry name" value="PBP_transglycosylase"/>
</dbReference>
<evidence type="ECO:0000256" key="1">
    <source>
        <dbReference type="ARBA" id="ARBA00022475"/>
    </source>
</evidence>
<accession>A0A5B2VV69</accession>
<keyword evidence="9 11" id="KW-0472">Membrane</keyword>
<comment type="function">
    <text evidence="11">Peptidoglycan polymerase that catalyzes glycan chain elongation from lipid-linked precursors.</text>
</comment>
<reference evidence="14 15" key="2">
    <citation type="submission" date="2019-09" db="EMBL/GenBank/DDBJ databases">
        <authorList>
            <person name="Jin C."/>
        </authorList>
    </citation>
    <scope>NUCLEOTIDE SEQUENCE [LARGE SCALE GENOMIC DNA]</scope>
    <source>
        <strain evidence="14 15">BN140002</strain>
    </source>
</reference>
<name>A0A5B2VV69_9HYPH</name>
<keyword evidence="15" id="KW-1185">Reference proteome</keyword>
<dbReference type="Proteomes" id="UP000323142">
    <property type="component" value="Unassembled WGS sequence"/>
</dbReference>
<keyword evidence="6 11" id="KW-0133">Cell shape</keyword>
<dbReference type="GO" id="GO:0071555">
    <property type="term" value="P:cell wall organization"/>
    <property type="evidence" value="ECO:0007669"/>
    <property type="project" value="UniProtKB-KW"/>
</dbReference>
<evidence type="ECO:0000313" key="15">
    <source>
        <dbReference type="Proteomes" id="UP000323142"/>
    </source>
</evidence>
<evidence type="ECO:0000313" key="14">
    <source>
        <dbReference type="EMBL" id="KAA2242116.1"/>
    </source>
</evidence>
<dbReference type="OrthoDB" id="9766909at2"/>
<dbReference type="EMBL" id="VUOA01000007">
    <property type="protein sequence ID" value="KAA2242116.1"/>
    <property type="molecule type" value="Genomic_DNA"/>
</dbReference>
<comment type="catalytic activity">
    <reaction evidence="11">
        <text>[GlcNAc-(1-&gt;4)-Mur2Ac(oyl-L-Ala-gamma-D-Glu-L-Lys-D-Ala-D-Ala)](n)-di-trans,octa-cis-undecaprenyl diphosphate + beta-D-GlcNAc-(1-&gt;4)-Mur2Ac(oyl-L-Ala-gamma-D-Glu-L-Lys-D-Ala-D-Ala)-di-trans,octa-cis-undecaprenyl diphosphate = [GlcNAc-(1-&gt;4)-Mur2Ac(oyl-L-Ala-gamma-D-Glu-L-Lys-D-Ala-D-Ala)](n+1)-di-trans,octa-cis-undecaprenyl diphosphate + di-trans,octa-cis-undecaprenyl diphosphate + H(+)</text>
        <dbReference type="Rhea" id="RHEA:23708"/>
        <dbReference type="Rhea" id="RHEA-COMP:9602"/>
        <dbReference type="Rhea" id="RHEA-COMP:9603"/>
        <dbReference type="ChEBI" id="CHEBI:15378"/>
        <dbReference type="ChEBI" id="CHEBI:58405"/>
        <dbReference type="ChEBI" id="CHEBI:60033"/>
        <dbReference type="ChEBI" id="CHEBI:78435"/>
        <dbReference type="EC" id="2.4.99.28"/>
    </reaction>
</comment>
<keyword evidence="8 11" id="KW-1133">Transmembrane helix</keyword>
<feature type="region of interest" description="Disordered" evidence="12">
    <location>
        <begin position="1"/>
        <end position="29"/>
    </location>
</feature>
<evidence type="ECO:0000256" key="7">
    <source>
        <dbReference type="ARBA" id="ARBA00022984"/>
    </source>
</evidence>
<evidence type="ECO:0000256" key="2">
    <source>
        <dbReference type="ARBA" id="ARBA00022519"/>
    </source>
</evidence>
<dbReference type="InterPro" id="IPR011812">
    <property type="entry name" value="Pep_trsgly"/>
</dbReference>
<evidence type="ECO:0000256" key="3">
    <source>
        <dbReference type="ARBA" id="ARBA00022676"/>
    </source>
</evidence>
<evidence type="ECO:0000259" key="13">
    <source>
        <dbReference type="Pfam" id="PF00912"/>
    </source>
</evidence>
<keyword evidence="1 11" id="KW-1003">Cell membrane</keyword>
<evidence type="ECO:0000256" key="10">
    <source>
        <dbReference type="ARBA" id="ARBA00023316"/>
    </source>
</evidence>
<dbReference type="NCBIfam" id="TIGR02070">
    <property type="entry name" value="mono_pep_trsgly"/>
    <property type="match status" value="1"/>
</dbReference>
<proteinExistence type="inferred from homology"/>
<organism evidence="14 15">
    <name type="scientific">Salinarimonas soli</name>
    <dbReference type="NCBI Taxonomy" id="1638099"/>
    <lineage>
        <taxon>Bacteria</taxon>
        <taxon>Pseudomonadati</taxon>
        <taxon>Pseudomonadota</taxon>
        <taxon>Alphaproteobacteria</taxon>
        <taxon>Hyphomicrobiales</taxon>
        <taxon>Salinarimonadaceae</taxon>
        <taxon>Salinarimonas</taxon>
    </lineage>
</organism>
<evidence type="ECO:0000256" key="5">
    <source>
        <dbReference type="ARBA" id="ARBA00022692"/>
    </source>
</evidence>
<keyword evidence="2 11" id="KW-0997">Cell inner membrane</keyword>
<keyword evidence="10 11" id="KW-0961">Cell wall biogenesis/degradation</keyword>
<evidence type="ECO:0000256" key="8">
    <source>
        <dbReference type="ARBA" id="ARBA00022989"/>
    </source>
</evidence>
<gene>
    <name evidence="11 14" type="primary">mtgA</name>
    <name evidence="14" type="ORF">F0L46_03900</name>
</gene>
<dbReference type="AlphaFoldDB" id="A0A5B2VV69"/>
<evidence type="ECO:0000256" key="6">
    <source>
        <dbReference type="ARBA" id="ARBA00022960"/>
    </source>
</evidence>
<dbReference type="GO" id="GO:0008955">
    <property type="term" value="F:peptidoglycan glycosyltransferase activity"/>
    <property type="evidence" value="ECO:0007669"/>
    <property type="project" value="UniProtKB-UniRule"/>
</dbReference>
<dbReference type="SUPFAM" id="SSF53955">
    <property type="entry name" value="Lysozyme-like"/>
    <property type="match status" value="1"/>
</dbReference>
<dbReference type="GO" id="GO:0008360">
    <property type="term" value="P:regulation of cell shape"/>
    <property type="evidence" value="ECO:0007669"/>
    <property type="project" value="UniProtKB-KW"/>
</dbReference>
<reference evidence="14 15" key="1">
    <citation type="submission" date="2019-09" db="EMBL/GenBank/DDBJ databases">
        <title>Salinarimonas rosea gen. nov., sp. nov., a new member of the a-2 subgroup of the Proteobacteria.</title>
        <authorList>
            <person name="Liu J."/>
        </authorList>
    </citation>
    <scope>NUCLEOTIDE SEQUENCE [LARGE SCALE GENOMIC DNA]</scope>
    <source>
        <strain evidence="14 15">BN140002</strain>
    </source>
</reference>
<keyword evidence="7 11" id="KW-0573">Peptidoglycan synthesis</keyword>